<dbReference type="GeneID" id="89931339"/>
<feature type="chain" id="PRO_5043900314" evidence="1">
    <location>
        <begin position="19"/>
        <end position="202"/>
    </location>
</feature>
<organism evidence="2 3">
    <name type="scientific">Saxophila tyrrhenica</name>
    <dbReference type="NCBI Taxonomy" id="1690608"/>
    <lineage>
        <taxon>Eukaryota</taxon>
        <taxon>Fungi</taxon>
        <taxon>Dikarya</taxon>
        <taxon>Ascomycota</taxon>
        <taxon>Pezizomycotina</taxon>
        <taxon>Dothideomycetes</taxon>
        <taxon>Dothideomycetidae</taxon>
        <taxon>Mycosphaerellales</taxon>
        <taxon>Extremaceae</taxon>
        <taxon>Saxophila</taxon>
    </lineage>
</organism>
<proteinExistence type="predicted"/>
<sequence>MLSSTFSLFALVCSGVLALATTNDAAGEDMLANVNEPLLLEDPFDPPNCADRVYETEVVGDGSPTKWTYWEKVSGEHFCGDGDCTIGEGQAWSWSVSFSVSGPINRWISGGFSVSAGHEKTEYVECSAQPHESVCVWFGKWHEEYTVQDIDYPVESGCGGVVRGSEQRVTSPMSGDMGEISWCGRNEQCDGDSEWAIDWYGS</sequence>
<dbReference type="Proteomes" id="UP001337655">
    <property type="component" value="Unassembled WGS sequence"/>
</dbReference>
<feature type="signal peptide" evidence="1">
    <location>
        <begin position="1"/>
        <end position="18"/>
    </location>
</feature>
<evidence type="ECO:0000256" key="1">
    <source>
        <dbReference type="SAM" id="SignalP"/>
    </source>
</evidence>
<name>A0AAV9NYF0_9PEZI</name>
<keyword evidence="3" id="KW-1185">Reference proteome</keyword>
<dbReference type="EMBL" id="JAVRRT010000020">
    <property type="protein sequence ID" value="KAK5164314.1"/>
    <property type="molecule type" value="Genomic_DNA"/>
</dbReference>
<gene>
    <name evidence="2" type="ORF">LTR77_010009</name>
</gene>
<protein>
    <submittedName>
        <fullName evidence="2">Uncharacterized protein</fullName>
    </submittedName>
</protein>
<evidence type="ECO:0000313" key="3">
    <source>
        <dbReference type="Proteomes" id="UP001337655"/>
    </source>
</evidence>
<dbReference type="AlphaFoldDB" id="A0AAV9NYF0"/>
<evidence type="ECO:0000313" key="2">
    <source>
        <dbReference type="EMBL" id="KAK5164314.1"/>
    </source>
</evidence>
<keyword evidence="1" id="KW-0732">Signal</keyword>
<reference evidence="2 3" key="1">
    <citation type="submission" date="2023-08" db="EMBL/GenBank/DDBJ databases">
        <title>Black Yeasts Isolated from many extreme environments.</title>
        <authorList>
            <person name="Coleine C."/>
            <person name="Stajich J.E."/>
            <person name="Selbmann L."/>
        </authorList>
    </citation>
    <scope>NUCLEOTIDE SEQUENCE [LARGE SCALE GENOMIC DNA]</scope>
    <source>
        <strain evidence="2 3">CCFEE 5935</strain>
    </source>
</reference>
<dbReference type="RefSeq" id="XP_064654607.1">
    <property type="nucleotide sequence ID" value="XM_064807234.1"/>
</dbReference>
<comment type="caution">
    <text evidence="2">The sequence shown here is derived from an EMBL/GenBank/DDBJ whole genome shotgun (WGS) entry which is preliminary data.</text>
</comment>
<accession>A0AAV9NYF0</accession>